<accession>A0A0M3DDL8</accession>
<keyword evidence="10" id="KW-1185">Reference proteome</keyword>
<feature type="transmembrane region" description="Helical" evidence="8">
    <location>
        <begin position="12"/>
        <end position="30"/>
    </location>
</feature>
<comment type="caution">
    <text evidence="9">The sequence shown here is derived from an EMBL/GenBank/DDBJ whole genome shotgun (WGS) entry which is preliminary data.</text>
</comment>
<gene>
    <name evidence="9" type="ORF">VN21_14535</name>
</gene>
<evidence type="ECO:0000313" key="9">
    <source>
        <dbReference type="EMBL" id="KKY00383.1"/>
    </source>
</evidence>
<evidence type="ECO:0000256" key="8">
    <source>
        <dbReference type="SAM" id="Phobius"/>
    </source>
</evidence>
<comment type="subcellular location">
    <subcellularLocation>
        <location evidence="1">Cell membrane</location>
        <topology evidence="1">Multi-pass membrane protein</topology>
    </subcellularLocation>
</comment>
<comment type="similarity">
    <text evidence="2">Belongs to the autoinducer-2 exporter (AI-2E) (TC 2.A.86) family.</text>
</comment>
<dbReference type="Pfam" id="PF01594">
    <property type="entry name" value="AI-2E_transport"/>
    <property type="match status" value="1"/>
</dbReference>
<feature type="transmembrane region" description="Helical" evidence="8">
    <location>
        <begin position="349"/>
        <end position="366"/>
    </location>
</feature>
<dbReference type="GO" id="GO:0055085">
    <property type="term" value="P:transmembrane transport"/>
    <property type="evidence" value="ECO:0007669"/>
    <property type="project" value="TreeGrafter"/>
</dbReference>
<keyword evidence="5 8" id="KW-0812">Transmembrane</keyword>
<dbReference type="PANTHER" id="PTHR21716">
    <property type="entry name" value="TRANSMEMBRANE PROTEIN"/>
    <property type="match status" value="1"/>
</dbReference>
<feature type="transmembrane region" description="Helical" evidence="8">
    <location>
        <begin position="88"/>
        <end position="109"/>
    </location>
</feature>
<evidence type="ECO:0000256" key="1">
    <source>
        <dbReference type="ARBA" id="ARBA00004651"/>
    </source>
</evidence>
<dbReference type="InterPro" id="IPR002549">
    <property type="entry name" value="AI-2E-like"/>
</dbReference>
<dbReference type="PANTHER" id="PTHR21716:SF53">
    <property type="entry name" value="PERMEASE PERM-RELATED"/>
    <property type="match status" value="1"/>
</dbReference>
<dbReference type="PATRIC" id="fig|1629550.3.peg.2381"/>
<organism evidence="9 10">
    <name type="scientific">Paraclostridium benzoelyticum</name>
    <dbReference type="NCBI Taxonomy" id="1629550"/>
    <lineage>
        <taxon>Bacteria</taxon>
        <taxon>Bacillati</taxon>
        <taxon>Bacillota</taxon>
        <taxon>Clostridia</taxon>
        <taxon>Peptostreptococcales</taxon>
        <taxon>Peptostreptococcaceae</taxon>
        <taxon>Paraclostridium</taxon>
    </lineage>
</organism>
<dbReference type="RefSeq" id="WP_046823895.1">
    <property type="nucleotide sequence ID" value="NZ_LBBT01000291.1"/>
</dbReference>
<keyword evidence="3" id="KW-0813">Transport</keyword>
<name>A0A0M3DDL8_9FIRM</name>
<feature type="transmembrane region" description="Helical" evidence="8">
    <location>
        <begin position="176"/>
        <end position="199"/>
    </location>
</feature>
<sequence>MKVNWNSKYTTISVYSFIVICCSIIFYRIASDTSVFMGKISSIISTLQPFIIGAVIAYLLNFILVFVEERIFNKNKLNKLKPKSKRALGLLITYIAAFILLALFVQFVLPQLVESMLGLVNDIPTYLTNLSDLLTKYTKDLNIDKEYLDIAVTKLTDFINYFISIAAELLPVVGQALGIVASSVWNIVLGVIISIYLLIDKEKFCALGRKVVCAVFNEKHSKRILQLVDRSNDTFGKFLSGKIIDSAIIGVLTFIVLTIFKMPYVLLISVIIGITNIIPFFGPFFGAIPATIIILFVSPIKALWFMLIIIVIQQLDGNIIGPKILGDSIGISAFWILFSLLVAGKFLGLVGMIIGVPLFAIIYSIIKEVIEEKLDKKGLPVNTKDYFKK</sequence>
<evidence type="ECO:0000256" key="3">
    <source>
        <dbReference type="ARBA" id="ARBA00022448"/>
    </source>
</evidence>
<keyword evidence="7 8" id="KW-0472">Membrane</keyword>
<feature type="transmembrane region" description="Helical" evidence="8">
    <location>
        <begin position="50"/>
        <end position="67"/>
    </location>
</feature>
<feature type="transmembrane region" description="Helical" evidence="8">
    <location>
        <begin position="284"/>
        <end position="312"/>
    </location>
</feature>
<evidence type="ECO:0000256" key="2">
    <source>
        <dbReference type="ARBA" id="ARBA00009773"/>
    </source>
</evidence>
<keyword evidence="6 8" id="KW-1133">Transmembrane helix</keyword>
<evidence type="ECO:0000256" key="5">
    <source>
        <dbReference type="ARBA" id="ARBA00022692"/>
    </source>
</evidence>
<evidence type="ECO:0000256" key="4">
    <source>
        <dbReference type="ARBA" id="ARBA00022475"/>
    </source>
</evidence>
<dbReference type="OrthoDB" id="9793390at2"/>
<feature type="transmembrane region" description="Helical" evidence="8">
    <location>
        <begin position="247"/>
        <end position="278"/>
    </location>
</feature>
<evidence type="ECO:0000313" key="10">
    <source>
        <dbReference type="Proteomes" id="UP000034407"/>
    </source>
</evidence>
<reference evidence="9 10" key="1">
    <citation type="submission" date="2015-04" db="EMBL/GenBank/DDBJ databases">
        <title>Microcin producing Clostridium sp. JC272T.</title>
        <authorList>
            <person name="Jyothsna T."/>
            <person name="Sasikala C."/>
            <person name="Ramana C."/>
        </authorList>
    </citation>
    <scope>NUCLEOTIDE SEQUENCE [LARGE SCALE GENOMIC DNA]</scope>
    <source>
        <strain evidence="9 10">JC272</strain>
    </source>
</reference>
<dbReference type="Proteomes" id="UP000034407">
    <property type="component" value="Unassembled WGS sequence"/>
</dbReference>
<dbReference type="EMBL" id="LBBT01000291">
    <property type="protein sequence ID" value="KKY00383.1"/>
    <property type="molecule type" value="Genomic_DNA"/>
</dbReference>
<evidence type="ECO:0000256" key="6">
    <source>
        <dbReference type="ARBA" id="ARBA00022989"/>
    </source>
</evidence>
<keyword evidence="4" id="KW-1003">Cell membrane</keyword>
<proteinExistence type="inferred from homology"/>
<evidence type="ECO:0000256" key="7">
    <source>
        <dbReference type="ARBA" id="ARBA00023136"/>
    </source>
</evidence>
<dbReference type="AlphaFoldDB" id="A0A0M3DDL8"/>
<protein>
    <submittedName>
        <fullName evidence="9">Membrane protein</fullName>
    </submittedName>
</protein>
<dbReference type="GO" id="GO:0005886">
    <property type="term" value="C:plasma membrane"/>
    <property type="evidence" value="ECO:0007669"/>
    <property type="project" value="UniProtKB-SubCell"/>
</dbReference>